<gene>
    <name evidence="3" type="ORF">J2X16_003788</name>
</gene>
<dbReference type="Gene3D" id="1.10.260.40">
    <property type="entry name" value="lambda repressor-like DNA-binding domains"/>
    <property type="match status" value="1"/>
</dbReference>
<dbReference type="PANTHER" id="PTHR46797:SF10">
    <property type="entry name" value="BLR1115 PROTEIN"/>
    <property type="match status" value="1"/>
</dbReference>
<dbReference type="Pfam" id="PF01381">
    <property type="entry name" value="HTH_3"/>
    <property type="match status" value="1"/>
</dbReference>
<dbReference type="InterPro" id="IPR014710">
    <property type="entry name" value="RmlC-like_jellyroll"/>
</dbReference>
<dbReference type="Gene3D" id="2.60.120.10">
    <property type="entry name" value="Jelly Rolls"/>
    <property type="match status" value="1"/>
</dbReference>
<dbReference type="Proteomes" id="UP001180536">
    <property type="component" value="Unassembled WGS sequence"/>
</dbReference>
<dbReference type="PANTHER" id="PTHR46797">
    <property type="entry name" value="HTH-TYPE TRANSCRIPTIONAL REGULATOR"/>
    <property type="match status" value="1"/>
</dbReference>
<name>A0ABU1ZEN2_9BURK</name>
<evidence type="ECO:0000256" key="1">
    <source>
        <dbReference type="ARBA" id="ARBA00023125"/>
    </source>
</evidence>
<sequence length="197" mass="21407">MREGFSNSSDDGRFERQLAERLAALRLAAGWSLDELATRSGVSRATLSRLERAETSPTATLLSRLARAHGLPLSRLLADAEALPVRLLRAADQPRWHDQQSGFERRMCCPPLAGFATEVIEAVLAPGAELAYDEPTVARLEHHLCLLEGTVSLTLQGQLFALMAGDSISFRVLGRSVFANPGSQPARYLLAMTVPSL</sequence>
<dbReference type="SUPFAM" id="SSF51182">
    <property type="entry name" value="RmlC-like cupins"/>
    <property type="match status" value="1"/>
</dbReference>
<dbReference type="SMART" id="SM00530">
    <property type="entry name" value="HTH_XRE"/>
    <property type="match status" value="1"/>
</dbReference>
<evidence type="ECO:0000259" key="2">
    <source>
        <dbReference type="PROSITE" id="PS50943"/>
    </source>
</evidence>
<dbReference type="EMBL" id="JAVDXQ010000005">
    <property type="protein sequence ID" value="MDR7298425.1"/>
    <property type="molecule type" value="Genomic_DNA"/>
</dbReference>
<organism evidence="3 4">
    <name type="scientific">Pelomonas aquatica</name>
    <dbReference type="NCBI Taxonomy" id="431058"/>
    <lineage>
        <taxon>Bacteria</taxon>
        <taxon>Pseudomonadati</taxon>
        <taxon>Pseudomonadota</taxon>
        <taxon>Betaproteobacteria</taxon>
        <taxon>Burkholderiales</taxon>
        <taxon>Sphaerotilaceae</taxon>
        <taxon>Roseateles</taxon>
    </lineage>
</organism>
<dbReference type="CDD" id="cd02209">
    <property type="entry name" value="cupin_XRE_C"/>
    <property type="match status" value="1"/>
</dbReference>
<dbReference type="SUPFAM" id="SSF47413">
    <property type="entry name" value="lambda repressor-like DNA-binding domains"/>
    <property type="match status" value="1"/>
</dbReference>
<dbReference type="PROSITE" id="PS50943">
    <property type="entry name" value="HTH_CROC1"/>
    <property type="match status" value="1"/>
</dbReference>
<dbReference type="InterPro" id="IPR010982">
    <property type="entry name" value="Lambda_DNA-bd_dom_sf"/>
</dbReference>
<keyword evidence="4" id="KW-1185">Reference proteome</keyword>
<dbReference type="InterPro" id="IPR011051">
    <property type="entry name" value="RmlC_Cupin_sf"/>
</dbReference>
<proteinExistence type="predicted"/>
<dbReference type="CDD" id="cd00093">
    <property type="entry name" value="HTH_XRE"/>
    <property type="match status" value="1"/>
</dbReference>
<dbReference type="InterPro" id="IPR050807">
    <property type="entry name" value="TransReg_Diox_bact_type"/>
</dbReference>
<reference evidence="3 4" key="1">
    <citation type="submission" date="2023-07" db="EMBL/GenBank/DDBJ databases">
        <title>Sorghum-associated microbial communities from plants grown in Nebraska, USA.</title>
        <authorList>
            <person name="Schachtman D."/>
        </authorList>
    </citation>
    <scope>NUCLEOTIDE SEQUENCE [LARGE SCALE GENOMIC DNA]</scope>
    <source>
        <strain evidence="3 4">BE310</strain>
    </source>
</reference>
<evidence type="ECO:0000313" key="4">
    <source>
        <dbReference type="Proteomes" id="UP001180536"/>
    </source>
</evidence>
<evidence type="ECO:0000313" key="3">
    <source>
        <dbReference type="EMBL" id="MDR7298425.1"/>
    </source>
</evidence>
<accession>A0ABU1ZEN2</accession>
<protein>
    <submittedName>
        <fullName evidence="3">Transcriptional regulator with XRE-family HTH domain</fullName>
    </submittedName>
</protein>
<dbReference type="RefSeq" id="WP_310347426.1">
    <property type="nucleotide sequence ID" value="NZ_JAVDXQ010000005.1"/>
</dbReference>
<feature type="domain" description="HTH cro/C1-type" evidence="2">
    <location>
        <begin position="22"/>
        <end position="76"/>
    </location>
</feature>
<comment type="caution">
    <text evidence="3">The sequence shown here is derived from an EMBL/GenBank/DDBJ whole genome shotgun (WGS) entry which is preliminary data.</text>
</comment>
<dbReference type="InterPro" id="IPR001387">
    <property type="entry name" value="Cro/C1-type_HTH"/>
</dbReference>
<keyword evidence="1" id="KW-0238">DNA-binding</keyword>